<name>A0ABT4BT37_9FIRM</name>
<evidence type="ECO:0000313" key="2">
    <source>
        <dbReference type="Proteomes" id="UP001082703"/>
    </source>
</evidence>
<sequence>MVLLLFGILNSVLTSLCRIALHKLLRHLRAKGYNLKHVTIRENG</sequence>
<organism evidence="1 2">
    <name type="scientific">Caproiciproducens galactitolivorans</name>
    <dbReference type="NCBI Taxonomy" id="642589"/>
    <lineage>
        <taxon>Bacteria</taxon>
        <taxon>Bacillati</taxon>
        <taxon>Bacillota</taxon>
        <taxon>Clostridia</taxon>
        <taxon>Eubacteriales</taxon>
        <taxon>Acutalibacteraceae</taxon>
        <taxon>Caproiciproducens</taxon>
    </lineage>
</organism>
<keyword evidence="2" id="KW-1185">Reference proteome</keyword>
<dbReference type="Proteomes" id="UP001082703">
    <property type="component" value="Unassembled WGS sequence"/>
</dbReference>
<evidence type="ECO:0000313" key="1">
    <source>
        <dbReference type="EMBL" id="MCY1713485.1"/>
    </source>
</evidence>
<gene>
    <name evidence="1" type="ORF">OUY18_04340</name>
</gene>
<protein>
    <submittedName>
        <fullName evidence="1">Uncharacterized protein</fullName>
    </submittedName>
</protein>
<dbReference type="EMBL" id="JAPOHA010000003">
    <property type="protein sequence ID" value="MCY1713485.1"/>
    <property type="molecule type" value="Genomic_DNA"/>
</dbReference>
<comment type="caution">
    <text evidence="1">The sequence shown here is derived from an EMBL/GenBank/DDBJ whole genome shotgun (WGS) entry which is preliminary data.</text>
</comment>
<proteinExistence type="predicted"/>
<reference evidence="1 2" key="1">
    <citation type="submission" date="2022-11" db="EMBL/GenBank/DDBJ databases">
        <authorList>
            <person name="Caiyu Z."/>
        </authorList>
    </citation>
    <scope>NUCLEOTIDE SEQUENCE [LARGE SCALE GENOMIC DNA]</scope>
    <source>
        <strain evidence="1 2">YR-4</strain>
    </source>
</reference>
<accession>A0ABT4BT37</accession>